<feature type="chain" id="PRO_5042853261" evidence="2">
    <location>
        <begin position="23"/>
        <end position="100"/>
    </location>
</feature>
<dbReference type="EMBL" id="JAYMYQ010000004">
    <property type="protein sequence ID" value="KAK7337081.1"/>
    <property type="molecule type" value="Genomic_DNA"/>
</dbReference>
<feature type="compositionally biased region" description="Polar residues" evidence="1">
    <location>
        <begin position="72"/>
        <end position="83"/>
    </location>
</feature>
<dbReference type="Proteomes" id="UP001367508">
    <property type="component" value="Unassembled WGS sequence"/>
</dbReference>
<comment type="caution">
    <text evidence="3">The sequence shown here is derived from an EMBL/GenBank/DDBJ whole genome shotgun (WGS) entry which is preliminary data.</text>
</comment>
<reference evidence="3 4" key="1">
    <citation type="submission" date="2024-01" db="EMBL/GenBank/DDBJ databases">
        <title>The genomes of 5 underutilized Papilionoideae crops provide insights into root nodulation and disease resistanc.</title>
        <authorList>
            <person name="Jiang F."/>
        </authorList>
    </citation>
    <scope>NUCLEOTIDE SEQUENCE [LARGE SCALE GENOMIC DNA]</scope>
    <source>
        <strain evidence="3">LVBAO_FW01</strain>
        <tissue evidence="3">Leaves</tissue>
    </source>
</reference>
<organism evidence="3 4">
    <name type="scientific">Canavalia gladiata</name>
    <name type="common">Sword bean</name>
    <name type="synonym">Dolichos gladiatus</name>
    <dbReference type="NCBI Taxonomy" id="3824"/>
    <lineage>
        <taxon>Eukaryota</taxon>
        <taxon>Viridiplantae</taxon>
        <taxon>Streptophyta</taxon>
        <taxon>Embryophyta</taxon>
        <taxon>Tracheophyta</taxon>
        <taxon>Spermatophyta</taxon>
        <taxon>Magnoliopsida</taxon>
        <taxon>eudicotyledons</taxon>
        <taxon>Gunneridae</taxon>
        <taxon>Pentapetalae</taxon>
        <taxon>rosids</taxon>
        <taxon>fabids</taxon>
        <taxon>Fabales</taxon>
        <taxon>Fabaceae</taxon>
        <taxon>Papilionoideae</taxon>
        <taxon>50 kb inversion clade</taxon>
        <taxon>NPAAA clade</taxon>
        <taxon>indigoferoid/millettioid clade</taxon>
        <taxon>Phaseoleae</taxon>
        <taxon>Canavalia</taxon>
    </lineage>
</organism>
<keyword evidence="2" id="KW-0732">Signal</keyword>
<accession>A0AAN9LJI6</accession>
<dbReference type="AlphaFoldDB" id="A0AAN9LJI6"/>
<name>A0AAN9LJI6_CANGL</name>
<protein>
    <submittedName>
        <fullName evidence="3">Uncharacterized protein</fullName>
    </submittedName>
</protein>
<feature type="signal peptide" evidence="2">
    <location>
        <begin position="1"/>
        <end position="22"/>
    </location>
</feature>
<evidence type="ECO:0000256" key="2">
    <source>
        <dbReference type="SAM" id="SignalP"/>
    </source>
</evidence>
<proteinExistence type="predicted"/>
<keyword evidence="4" id="KW-1185">Reference proteome</keyword>
<sequence length="100" mass="11190">MKALAFFLAIIVVTSRLGELRASGLGGIYGQEQRNRVGRGKVIESIEKEKIINANYPKSSVERASYHGKPKQNYNKGDGTTQEDVNRNKYGKFKHILVHA</sequence>
<gene>
    <name evidence="3" type="ORF">VNO77_17640</name>
</gene>
<evidence type="ECO:0000313" key="3">
    <source>
        <dbReference type="EMBL" id="KAK7337081.1"/>
    </source>
</evidence>
<evidence type="ECO:0000256" key="1">
    <source>
        <dbReference type="SAM" id="MobiDB-lite"/>
    </source>
</evidence>
<feature type="region of interest" description="Disordered" evidence="1">
    <location>
        <begin position="62"/>
        <end position="86"/>
    </location>
</feature>
<evidence type="ECO:0000313" key="4">
    <source>
        <dbReference type="Proteomes" id="UP001367508"/>
    </source>
</evidence>